<dbReference type="Proteomes" id="UP000834106">
    <property type="component" value="Chromosome 10"/>
</dbReference>
<feature type="compositionally biased region" description="Gly residues" evidence="2">
    <location>
        <begin position="123"/>
        <end position="134"/>
    </location>
</feature>
<evidence type="ECO:0000256" key="2">
    <source>
        <dbReference type="SAM" id="MobiDB-lite"/>
    </source>
</evidence>
<dbReference type="GO" id="GO:0008270">
    <property type="term" value="F:zinc ion binding"/>
    <property type="evidence" value="ECO:0007669"/>
    <property type="project" value="UniProtKB-KW"/>
</dbReference>
<dbReference type="InterPro" id="IPR013087">
    <property type="entry name" value="Znf_C2H2_type"/>
</dbReference>
<organism evidence="4 5">
    <name type="scientific">Fraxinus pennsylvanica</name>
    <dbReference type="NCBI Taxonomy" id="56036"/>
    <lineage>
        <taxon>Eukaryota</taxon>
        <taxon>Viridiplantae</taxon>
        <taxon>Streptophyta</taxon>
        <taxon>Embryophyta</taxon>
        <taxon>Tracheophyta</taxon>
        <taxon>Spermatophyta</taxon>
        <taxon>Magnoliopsida</taxon>
        <taxon>eudicotyledons</taxon>
        <taxon>Gunneridae</taxon>
        <taxon>Pentapetalae</taxon>
        <taxon>asterids</taxon>
        <taxon>lamiids</taxon>
        <taxon>Lamiales</taxon>
        <taxon>Oleaceae</taxon>
        <taxon>Oleeae</taxon>
        <taxon>Fraxinus</taxon>
    </lineage>
</organism>
<protein>
    <recommendedName>
        <fullName evidence="3">C2H2-type domain-containing protein</fullName>
    </recommendedName>
</protein>
<dbReference type="AlphaFoldDB" id="A0AAD2DYX6"/>
<evidence type="ECO:0000313" key="5">
    <source>
        <dbReference type="Proteomes" id="UP000834106"/>
    </source>
</evidence>
<dbReference type="PROSITE" id="PS00028">
    <property type="entry name" value="ZINC_FINGER_C2H2_1"/>
    <property type="match status" value="1"/>
</dbReference>
<keyword evidence="1" id="KW-0862">Zinc</keyword>
<evidence type="ECO:0000259" key="3">
    <source>
        <dbReference type="PROSITE" id="PS50157"/>
    </source>
</evidence>
<dbReference type="InterPro" id="IPR036236">
    <property type="entry name" value="Znf_C2H2_sf"/>
</dbReference>
<evidence type="ECO:0000256" key="1">
    <source>
        <dbReference type="PROSITE-ProRule" id="PRU00042"/>
    </source>
</evidence>
<dbReference type="Pfam" id="PF13912">
    <property type="entry name" value="zf-C2H2_6"/>
    <property type="match status" value="1"/>
</dbReference>
<keyword evidence="1" id="KW-0479">Metal-binding</keyword>
<feature type="region of interest" description="Disordered" evidence="2">
    <location>
        <begin position="272"/>
        <end position="314"/>
    </location>
</feature>
<dbReference type="Gene3D" id="3.30.160.60">
    <property type="entry name" value="Classic Zinc Finger"/>
    <property type="match status" value="1"/>
</dbReference>
<proteinExistence type="predicted"/>
<keyword evidence="1" id="KW-0863">Zinc-finger</keyword>
<keyword evidence="5" id="KW-1185">Reference proteome</keyword>
<feature type="region of interest" description="Disordered" evidence="2">
    <location>
        <begin position="1"/>
        <end position="134"/>
    </location>
</feature>
<sequence length="314" mass="32178">MKNTSSGRAEGSSSNPNNPQQPDQSSPQRGGGNTSSPHAASAPLQWPPMAPPAMGRPGHSAFRAYRPQDPQQPDQSSPQRDSGSNISSPLQRPPVAPPVMGHPGHSAFRAYRPQGPQPQWQFPGGGGSSGGAAGASGNVSGSGLFGAQAIPVGGSGGGGYAAGEVGIGNPIIRKRVRDGEPGAGPAGNQGAQADVGNPFQCGVCGKQFHSAKALFGHMRKHPDRGWKGAFPPPTFRAEEEFVDVPGHLNPRHAAAGVHVEPMQDVLQETQAGAEAMEAVQEAGEEAGEGAAGPQNYKLPDLNYEPPQDNDNAAA</sequence>
<dbReference type="PANTHER" id="PTHR47591:SF1">
    <property type="entry name" value="ZINC FINGER PROTEIN ZAT2-RELATED"/>
    <property type="match status" value="1"/>
</dbReference>
<feature type="compositionally biased region" description="Low complexity" evidence="2">
    <location>
        <begin position="12"/>
        <end position="28"/>
    </location>
</feature>
<dbReference type="PROSITE" id="PS50157">
    <property type="entry name" value="ZINC_FINGER_C2H2_2"/>
    <property type="match status" value="1"/>
</dbReference>
<feature type="compositionally biased region" description="Low complexity" evidence="2">
    <location>
        <begin position="67"/>
        <end position="82"/>
    </location>
</feature>
<name>A0AAD2DYX6_9LAMI</name>
<feature type="compositionally biased region" description="Low complexity" evidence="2">
    <location>
        <begin position="272"/>
        <end position="281"/>
    </location>
</feature>
<dbReference type="EMBL" id="OU503045">
    <property type="protein sequence ID" value="CAI9768941.1"/>
    <property type="molecule type" value="Genomic_DNA"/>
</dbReference>
<reference evidence="4" key="1">
    <citation type="submission" date="2023-05" db="EMBL/GenBank/DDBJ databases">
        <authorList>
            <person name="Huff M."/>
        </authorList>
    </citation>
    <scope>NUCLEOTIDE SEQUENCE</scope>
</reference>
<dbReference type="PANTHER" id="PTHR47591">
    <property type="entry name" value="ZINC FINGER PROTEIN ZAT2-RELATED"/>
    <property type="match status" value="1"/>
</dbReference>
<gene>
    <name evidence="4" type="ORF">FPE_LOCUS17349</name>
</gene>
<feature type="domain" description="C2H2-type" evidence="3">
    <location>
        <begin position="199"/>
        <end position="221"/>
    </location>
</feature>
<evidence type="ECO:0000313" key="4">
    <source>
        <dbReference type="EMBL" id="CAI9768941.1"/>
    </source>
</evidence>
<dbReference type="SMART" id="SM00355">
    <property type="entry name" value="ZnF_C2H2"/>
    <property type="match status" value="1"/>
</dbReference>
<dbReference type="SUPFAM" id="SSF57667">
    <property type="entry name" value="beta-beta-alpha zinc fingers"/>
    <property type="match status" value="1"/>
</dbReference>
<accession>A0AAD2DYX6</accession>